<accession>A0ABW4WVU6</accession>
<proteinExistence type="predicted"/>
<dbReference type="Gene3D" id="3.40.50.150">
    <property type="entry name" value="Vaccinia Virus protein VP39"/>
    <property type="match status" value="1"/>
</dbReference>
<dbReference type="SUPFAM" id="SSF53335">
    <property type="entry name" value="S-adenosyl-L-methionine-dependent methyltransferases"/>
    <property type="match status" value="1"/>
</dbReference>
<gene>
    <name evidence="1" type="ORF">ACFSKU_08130</name>
</gene>
<dbReference type="GO" id="GO:0032259">
    <property type="term" value="P:methylation"/>
    <property type="evidence" value="ECO:0007669"/>
    <property type="project" value="UniProtKB-KW"/>
</dbReference>
<evidence type="ECO:0000313" key="2">
    <source>
        <dbReference type="Proteomes" id="UP001597369"/>
    </source>
</evidence>
<dbReference type="RefSeq" id="WP_229961506.1">
    <property type="nucleotide sequence ID" value="NZ_JAJJWI010000013.1"/>
</dbReference>
<sequence length="244" mass="28414">MKNKIKAYIQDIKLKLSSINSLVDITYNNSVDIISAKQLSSLLNSLPYLPYTESSLRYSSITYFLNDIIINNRKVIVEFGSGISTIFLSELLLQLNLKDVTLISFDNNQEWLNIISKYIKKESLDLNNIHLIKAELSSCALSLNNNDWYNIEKLQVLERYKGKVDCVLVDGPEAWHKEIEQSRYPALPYVYNFLAEDFSLFLDDTDRDGEKSIIQMWSEKYSFNLEKLNNSFSRLYRGRTYNIK</sequence>
<keyword evidence="2" id="KW-1185">Reference proteome</keyword>
<name>A0ABW4WVU6_9BACT</name>
<dbReference type="InterPro" id="IPR029063">
    <property type="entry name" value="SAM-dependent_MTases_sf"/>
</dbReference>
<organism evidence="1 2">
    <name type="scientific">Pontibacter silvestris</name>
    <dbReference type="NCBI Taxonomy" id="2305183"/>
    <lineage>
        <taxon>Bacteria</taxon>
        <taxon>Pseudomonadati</taxon>
        <taxon>Bacteroidota</taxon>
        <taxon>Cytophagia</taxon>
        <taxon>Cytophagales</taxon>
        <taxon>Hymenobacteraceae</taxon>
        <taxon>Pontibacter</taxon>
    </lineage>
</organism>
<dbReference type="Proteomes" id="UP001597369">
    <property type="component" value="Unassembled WGS sequence"/>
</dbReference>
<dbReference type="GO" id="GO:0008168">
    <property type="term" value="F:methyltransferase activity"/>
    <property type="evidence" value="ECO:0007669"/>
    <property type="project" value="UniProtKB-KW"/>
</dbReference>
<reference evidence="2" key="1">
    <citation type="journal article" date="2019" name="Int. J. Syst. Evol. Microbiol.">
        <title>The Global Catalogue of Microorganisms (GCM) 10K type strain sequencing project: providing services to taxonomists for standard genome sequencing and annotation.</title>
        <authorList>
            <consortium name="The Broad Institute Genomics Platform"/>
            <consortium name="The Broad Institute Genome Sequencing Center for Infectious Disease"/>
            <person name="Wu L."/>
            <person name="Ma J."/>
        </authorList>
    </citation>
    <scope>NUCLEOTIDE SEQUENCE [LARGE SCALE GENOMIC DNA]</scope>
    <source>
        <strain evidence="2">JCM 16545</strain>
    </source>
</reference>
<evidence type="ECO:0000313" key="1">
    <source>
        <dbReference type="EMBL" id="MFD2066849.1"/>
    </source>
</evidence>
<dbReference type="EMBL" id="JBHUHV010000024">
    <property type="protein sequence ID" value="MFD2066849.1"/>
    <property type="molecule type" value="Genomic_DNA"/>
</dbReference>
<protein>
    <submittedName>
        <fullName evidence="1">Class I SAM-dependent methyltransferase</fullName>
    </submittedName>
</protein>
<comment type="caution">
    <text evidence="1">The sequence shown here is derived from an EMBL/GenBank/DDBJ whole genome shotgun (WGS) entry which is preliminary data.</text>
</comment>
<keyword evidence="1" id="KW-0808">Transferase</keyword>
<keyword evidence="1" id="KW-0489">Methyltransferase</keyword>